<dbReference type="EMBL" id="BONU01000013">
    <property type="protein sequence ID" value="GIG73917.1"/>
    <property type="molecule type" value="Genomic_DNA"/>
</dbReference>
<proteinExistence type="predicted"/>
<protein>
    <submittedName>
        <fullName evidence="1">Uncharacterized protein</fullName>
    </submittedName>
</protein>
<organism evidence="1 2">
    <name type="scientific">Planosporangium flavigriseum</name>
    <dbReference type="NCBI Taxonomy" id="373681"/>
    <lineage>
        <taxon>Bacteria</taxon>
        <taxon>Bacillati</taxon>
        <taxon>Actinomycetota</taxon>
        <taxon>Actinomycetes</taxon>
        <taxon>Micromonosporales</taxon>
        <taxon>Micromonosporaceae</taxon>
        <taxon>Planosporangium</taxon>
    </lineage>
</organism>
<reference evidence="1" key="1">
    <citation type="submission" date="2021-01" db="EMBL/GenBank/DDBJ databases">
        <title>Whole genome shotgun sequence of Planosporangium flavigriseum NBRC 105377.</title>
        <authorList>
            <person name="Komaki H."/>
            <person name="Tamura T."/>
        </authorList>
    </citation>
    <scope>NUCLEOTIDE SEQUENCE</scope>
    <source>
        <strain evidence="1">NBRC 105377</strain>
    </source>
</reference>
<dbReference type="Proteomes" id="UP000653674">
    <property type="component" value="Unassembled WGS sequence"/>
</dbReference>
<gene>
    <name evidence="1" type="ORF">Pfl04_23210</name>
</gene>
<evidence type="ECO:0000313" key="2">
    <source>
        <dbReference type="Proteomes" id="UP000653674"/>
    </source>
</evidence>
<comment type="caution">
    <text evidence="1">The sequence shown here is derived from an EMBL/GenBank/DDBJ whole genome shotgun (WGS) entry which is preliminary data.</text>
</comment>
<dbReference type="AlphaFoldDB" id="A0A8J3LJR3"/>
<sequence>MELARPWWAPWRPAEMDRETVVSTLEPLLEEAAGLRRAAAPGSVDELNWDGRCVGTQWSVYSGGSGITRVSVDMWEERNRPDGPADEYLDEAVMVLRRMRELARATGARLFIDEGDFTDAPFENALDALT</sequence>
<evidence type="ECO:0000313" key="1">
    <source>
        <dbReference type="EMBL" id="GIG73917.1"/>
    </source>
</evidence>
<keyword evidence="2" id="KW-1185">Reference proteome</keyword>
<name>A0A8J3LJR3_9ACTN</name>
<accession>A0A8J3LJR3</accession>